<proteinExistence type="predicted"/>
<feature type="transmembrane region" description="Helical" evidence="1">
    <location>
        <begin position="26"/>
        <end position="48"/>
    </location>
</feature>
<dbReference type="Proteomes" id="UP000285190">
    <property type="component" value="Unassembled WGS sequence"/>
</dbReference>
<dbReference type="GO" id="GO:0008381">
    <property type="term" value="F:mechanosensitive monoatomic ion channel activity"/>
    <property type="evidence" value="ECO:0007669"/>
    <property type="project" value="UniProtKB-ARBA"/>
</dbReference>
<keyword evidence="1" id="KW-0812">Transmembrane</keyword>
<comment type="caution">
    <text evidence="3">The sequence shown here is derived from an EMBL/GenBank/DDBJ whole genome shotgun (WGS) entry which is preliminary data.</text>
</comment>
<dbReference type="SUPFAM" id="SSF50182">
    <property type="entry name" value="Sm-like ribonucleoproteins"/>
    <property type="match status" value="1"/>
</dbReference>
<organism evidence="3 4">
    <name type="scientific">Noviherbaspirillum cavernae</name>
    <dbReference type="NCBI Taxonomy" id="2320862"/>
    <lineage>
        <taxon>Bacteria</taxon>
        <taxon>Pseudomonadati</taxon>
        <taxon>Pseudomonadota</taxon>
        <taxon>Betaproteobacteria</taxon>
        <taxon>Burkholderiales</taxon>
        <taxon>Oxalobacteraceae</taxon>
        <taxon>Noviherbaspirillum</taxon>
    </lineage>
</organism>
<feature type="transmembrane region" description="Helical" evidence="1">
    <location>
        <begin position="180"/>
        <end position="200"/>
    </location>
</feature>
<feature type="domain" description="Mechanosensitive ion channel MscS" evidence="2">
    <location>
        <begin position="199"/>
        <end position="265"/>
    </location>
</feature>
<dbReference type="Pfam" id="PF00924">
    <property type="entry name" value="MS_channel_2nd"/>
    <property type="match status" value="1"/>
</dbReference>
<keyword evidence="1" id="KW-1133">Transmembrane helix</keyword>
<dbReference type="RefSeq" id="WP_119735785.1">
    <property type="nucleotide sequence ID" value="NZ_QYUN01000002.1"/>
</dbReference>
<dbReference type="Gene3D" id="1.10.287.1260">
    <property type="match status" value="1"/>
</dbReference>
<evidence type="ECO:0000259" key="2">
    <source>
        <dbReference type="Pfam" id="PF00924"/>
    </source>
</evidence>
<evidence type="ECO:0000313" key="3">
    <source>
        <dbReference type="EMBL" id="RJG04708.1"/>
    </source>
</evidence>
<accession>A0A418WWU2</accession>
<dbReference type="GO" id="GO:0016020">
    <property type="term" value="C:membrane"/>
    <property type="evidence" value="ECO:0007669"/>
    <property type="project" value="InterPro"/>
</dbReference>
<dbReference type="InterPro" id="IPR006685">
    <property type="entry name" value="MscS_channel_2nd"/>
</dbReference>
<feature type="transmembrane region" description="Helical" evidence="1">
    <location>
        <begin position="69"/>
        <end position="87"/>
    </location>
</feature>
<evidence type="ECO:0000313" key="4">
    <source>
        <dbReference type="Proteomes" id="UP000285190"/>
    </source>
</evidence>
<feature type="transmembrane region" description="Helical" evidence="1">
    <location>
        <begin position="99"/>
        <end position="117"/>
    </location>
</feature>
<gene>
    <name evidence="3" type="ORF">D3870_00540</name>
</gene>
<dbReference type="InterPro" id="IPR010920">
    <property type="entry name" value="LSM_dom_sf"/>
</dbReference>
<protein>
    <submittedName>
        <fullName evidence="3">Mechanosensitive ion channel family protein</fullName>
    </submittedName>
</protein>
<keyword evidence="4" id="KW-1185">Reference proteome</keyword>
<sequence length="383" mass="42842">MNDFTIDWSQTLLYAAMPWIVIIGRVPWVATIALILLALLATIVIHAIGTRILERLAAPFKLSRRLVRYGNRAGAAMVFFMATQVILRSASSELPLIDLVRHINSLCLIAALTWLALQCVQAIEHTIIEMYPADSPDNLQARRVQTQTRVLGRSLMVLIVVIGVGSAMMTLPFLRQFGTSLLASAGFAGLVVGFAAKPILGNLLAGMQLALTQPIRLEDVVIVQNEWGWIEEITGTYVVIRIWDQRRLIVPLQWFIENPFQNWTRSSSSLLGSAFIWVDYRLPLDPLRDEALRVCRTAPEWDGRLCQVQVVDTSERAMQLRVLVSAPDSSKAWDLRCRMRESLVDFIQRAYPDCLPRLRTDVTAMQDIAERGSAAQPGSPGQP</sequence>
<keyword evidence="1" id="KW-0472">Membrane</keyword>
<dbReference type="OrthoDB" id="9792218at2"/>
<dbReference type="PANTHER" id="PTHR30566:SF25">
    <property type="entry name" value="INNER MEMBRANE PROTEIN"/>
    <property type="match status" value="1"/>
</dbReference>
<reference evidence="3 4" key="1">
    <citation type="submission" date="2018-09" db="EMBL/GenBank/DDBJ databases">
        <authorList>
            <person name="Zhu H."/>
        </authorList>
    </citation>
    <scope>NUCLEOTIDE SEQUENCE [LARGE SCALE GENOMIC DNA]</scope>
    <source>
        <strain evidence="3 4">K2R10-39</strain>
    </source>
</reference>
<dbReference type="AlphaFoldDB" id="A0A418WWU2"/>
<dbReference type="PANTHER" id="PTHR30566">
    <property type="entry name" value="YNAI-RELATED MECHANOSENSITIVE ION CHANNEL"/>
    <property type="match status" value="1"/>
</dbReference>
<name>A0A418WWU2_9BURK</name>
<dbReference type="EMBL" id="QYUN01000002">
    <property type="protein sequence ID" value="RJG04708.1"/>
    <property type="molecule type" value="Genomic_DNA"/>
</dbReference>
<feature type="transmembrane region" description="Helical" evidence="1">
    <location>
        <begin position="150"/>
        <end position="174"/>
    </location>
</feature>
<evidence type="ECO:0000256" key="1">
    <source>
        <dbReference type="SAM" id="Phobius"/>
    </source>
</evidence>